<feature type="region of interest" description="Disordered" evidence="1">
    <location>
        <begin position="99"/>
        <end position="142"/>
    </location>
</feature>
<dbReference type="Pfam" id="PF13332">
    <property type="entry name" value="Fil_haemagg_2"/>
    <property type="match status" value="1"/>
</dbReference>
<proteinExistence type="predicted"/>
<feature type="compositionally biased region" description="Basic and acidic residues" evidence="1">
    <location>
        <begin position="1486"/>
        <end position="1505"/>
    </location>
</feature>
<evidence type="ECO:0000256" key="1">
    <source>
        <dbReference type="SAM" id="MobiDB-lite"/>
    </source>
</evidence>
<dbReference type="EMBL" id="JH413822">
    <property type="protein sequence ID" value="EHL30900.1"/>
    <property type="molecule type" value="Genomic_DNA"/>
</dbReference>
<feature type="region of interest" description="Disordered" evidence="1">
    <location>
        <begin position="1468"/>
        <end position="1508"/>
    </location>
</feature>
<dbReference type="Proteomes" id="UP000002770">
    <property type="component" value="Unassembled WGS sequence"/>
</dbReference>
<organism evidence="2 3">
    <name type="scientific">Legionella drancourtii LLAP12</name>
    <dbReference type="NCBI Taxonomy" id="658187"/>
    <lineage>
        <taxon>Bacteria</taxon>
        <taxon>Pseudomonadati</taxon>
        <taxon>Pseudomonadota</taxon>
        <taxon>Gammaproteobacteria</taxon>
        <taxon>Legionellales</taxon>
        <taxon>Legionellaceae</taxon>
        <taxon>Legionella</taxon>
    </lineage>
</organism>
<dbReference type="InterPro" id="IPR025157">
    <property type="entry name" value="Hemagglutinin_rpt"/>
</dbReference>
<feature type="compositionally biased region" description="Low complexity" evidence="1">
    <location>
        <begin position="359"/>
        <end position="377"/>
    </location>
</feature>
<sequence>MKLDGCVGTIDTVRDIETASTEIKGSSLEGTSFKTTGQLSAQNTRFTYHDEFLTEQSAKLATDNVEIITGVFEHSGDLAYENTLVVTATTARLQKNSVVNGKQTAEEDLFKTKSKPSTPAEGSEQTEDTNSQETSTTDAQVEEKEFKPQHMLIINAEEKVVLDGTLTGGDYTSIQGKKDDTVATSENCEEKKPNKVKELIIGDNANIKLTYGSIEANNVVNDGQTELSKFSLDIDKLEQQKTISLDGCVGQITEFRDDDTASTKIHKSSLKGDSFQLKGKLDTKDTHYEYKTEFLTEESSRAKTDNVEIITAQFEHGGELAYENVLSVKADRAHTKIGSVINGKKTAEDELFTPKAPSPEEQTTQTPEGESSETTTEVEVEKEFKPQNIFTLEAKNVAVDGALKGGDYTSIKGKSVENADGSESTVEKCESLVISDSADVDLTYGSIASDKSDISAQVHLKGFSLDIGKTQIHQGGQLALEDSVYNGDILNSDGVFKLDHSTVTLNQMNLSNLSKETIKDSRITTTKFVDNSQLSYQGQAAIFTDHYEHGGRITKLTPPEGNVDNNLFYVKAKMADLHGSSDIDNAIFAIDHFPDGTQFVSGIAQYNHYTVTSSLMLETQDSMNLNTPFYRDCNLTVKASGITMTADYNKARDLSLISTVGDVSLLSNITSNNLYVKSAGSIRTNHSIYSNELANFEAAGGFYNLGGVVNANTVAIKASEIKNISAGSYAAGAAWGIPMGGAGIINGRTDAYLEATSGNIENYGGIIRSGNYTQLIAQGSVINACNIRTYRGAYDWITAYDGGLIAGGSGSSTEGVGLYIKAGGKVYSDASNFVSNGTNYIEGDQGIEFAARQETHVSKIKKTKTWYGKSSKSVTTATTVTNSTVQSATGVNILVSEHGGVKSVATNFISPGGTQISARDNVELYNLKTQSQKHKSSSSLWGLSKHSIYEKHQEAVPTLFLDNGVTRIYSSEGSIDARGAYFAGAGDLDLKAHGRIKFGVDLLDHEVVEKTRSLGISVPGMGGWQAWKNSGSLMDAVTAEDATMAKLNSMLNSNNATELLADSSNLGINLYNTTNSLMRGLSNDTLGREVLARYGLGGTDGKGFSPTITFSMSESTTKTKYQTQGVGGVNRGGNVFLEAGEGIDLENGVRVHAGGNMIVNAPEIIAKSAGLHSSVDQTTTTQSVGVSPTGQLQDASIGYSHTNTQSTQYVNAELSADGHMQLGYQDGAMRQVTLDGAVIKAGSMDAKIEHLNIIDKQDTTTTQTESFSASLSGQVSAYVGKGDSAVVRDHSGIYVGDNTGHSVVIDEAHMKGGKILVNGGQVEIGKLVSEKMVDHESYTGIGISLNINDLQRLAGQGASNQTGEQAIAVGELNFDRVNYKAEHTPVVYGDNGAHIEIKEVVGEVHTESADGTKVIKNDELHLALDIPITNASYIDKARENIQAGIEKIAQAFGLNGVPEVKLPIQEEPVLPSRRKEEEEEEEEEVGEKAAEEKESDLDKKKEKPLTPEQEAALWQEILSKLPPDKQQEIQNTVEEIKKKKKENNVPPEIMDKLKKQLLSAFNSVLKASSEEIWGKLAKEVGKDSADIILKRISSPDALSKLNIKTYLGTRGTIYISFIFNLFGSSLDGKKDVWNDAIKSTVGDITLNFALKATGSYAGPIGWAFVGIGVFDKLFYSKEQVKLRLESADRLAEEANKALGKGEYFNSTYLMQASVQNARMASNAEMIHGISERLSSIGGYVSDAVRDGWNKIRGKEMPKPPSVVNRNSFFRSEKSGIKKNDVSINPQNHQEESCNHIT</sequence>
<feature type="compositionally biased region" description="Basic and acidic residues" evidence="1">
    <location>
        <begin position="1788"/>
        <end position="1797"/>
    </location>
</feature>
<keyword evidence="3" id="KW-1185">Reference proteome</keyword>
<accession>G9EP65</accession>
<dbReference type="InParanoid" id="G9EP65"/>
<dbReference type="GO" id="GO:0003824">
    <property type="term" value="F:catalytic activity"/>
    <property type="evidence" value="ECO:0007669"/>
    <property type="project" value="UniProtKB-ARBA"/>
</dbReference>
<name>G9EP65_9GAMM</name>
<dbReference type="STRING" id="658187.LDG_7046"/>
<feature type="region of interest" description="Disordered" evidence="1">
    <location>
        <begin position="344"/>
        <end position="381"/>
    </location>
</feature>
<protein>
    <submittedName>
        <fullName evidence="2">Uncharacterized protein</fullName>
    </submittedName>
</protein>
<gene>
    <name evidence="2" type="ORF">LDG_7046</name>
</gene>
<dbReference type="HOGENOM" id="CLU_238182_0_0_6"/>
<feature type="region of interest" description="Disordered" evidence="1">
    <location>
        <begin position="1774"/>
        <end position="1797"/>
    </location>
</feature>
<dbReference type="OrthoDB" id="5630201at2"/>
<evidence type="ECO:0000313" key="2">
    <source>
        <dbReference type="EMBL" id="EHL30900.1"/>
    </source>
</evidence>
<dbReference type="RefSeq" id="WP_006870970.1">
    <property type="nucleotide sequence ID" value="NZ_JH413822.1"/>
</dbReference>
<reference evidence="2 3" key="1">
    <citation type="journal article" date="2011" name="BMC Genomics">
        <title>Insight into cross-talk between intra-amoebal pathogens.</title>
        <authorList>
            <person name="Gimenez G."/>
            <person name="Bertelli C."/>
            <person name="Moliner C."/>
            <person name="Robert C."/>
            <person name="Raoult D."/>
            <person name="Fournier P.E."/>
            <person name="Greub G."/>
        </authorList>
    </citation>
    <scope>NUCLEOTIDE SEQUENCE [LARGE SCALE GENOMIC DNA]</scope>
    <source>
        <strain evidence="2 3">LLAP12</strain>
    </source>
</reference>
<evidence type="ECO:0000313" key="3">
    <source>
        <dbReference type="Proteomes" id="UP000002770"/>
    </source>
</evidence>
<feature type="compositionally biased region" description="Polar residues" evidence="1">
    <location>
        <begin position="128"/>
        <end position="139"/>
    </location>
</feature>